<keyword evidence="2" id="KW-1185">Reference proteome</keyword>
<reference evidence="2" key="1">
    <citation type="submission" date="2017-11" db="EMBL/GenBank/DDBJ databases">
        <authorList>
            <person name="Lima N.C."/>
            <person name="Parody-Merino A.M."/>
            <person name="Battley P.F."/>
            <person name="Fidler A.E."/>
            <person name="Prosdocimi F."/>
        </authorList>
    </citation>
    <scope>NUCLEOTIDE SEQUENCE [LARGE SCALE GENOMIC DNA]</scope>
</reference>
<evidence type="ECO:0000313" key="1">
    <source>
        <dbReference type="EMBL" id="PKU34758.1"/>
    </source>
</evidence>
<evidence type="ECO:0000313" key="2">
    <source>
        <dbReference type="Proteomes" id="UP000233556"/>
    </source>
</evidence>
<proteinExistence type="predicted"/>
<keyword evidence="1" id="KW-0808">Transferase</keyword>
<dbReference type="EMBL" id="KZ508827">
    <property type="protein sequence ID" value="PKU34758.1"/>
    <property type="molecule type" value="Genomic_DNA"/>
</dbReference>
<dbReference type="PANTHER" id="PTHR33332">
    <property type="entry name" value="REVERSE TRANSCRIPTASE DOMAIN-CONTAINING PROTEIN"/>
    <property type="match status" value="1"/>
</dbReference>
<keyword evidence="1" id="KW-0548">Nucleotidyltransferase</keyword>
<keyword evidence="1" id="KW-0695">RNA-directed DNA polymerase</keyword>
<reference evidence="2" key="2">
    <citation type="submission" date="2017-12" db="EMBL/GenBank/DDBJ databases">
        <title>Genome sequence of the Bar-tailed Godwit (Limosa lapponica baueri).</title>
        <authorList>
            <person name="Lima N.C.B."/>
            <person name="Parody-Merino A.M."/>
            <person name="Battley P.F."/>
            <person name="Fidler A.E."/>
            <person name="Prosdocimi F."/>
        </authorList>
    </citation>
    <scope>NUCLEOTIDE SEQUENCE [LARGE SCALE GENOMIC DNA]</scope>
</reference>
<accession>A0A2I0TLS4</accession>
<name>A0A2I0TLS4_LIMLA</name>
<dbReference type="AlphaFoldDB" id="A0A2I0TLS4"/>
<protein>
    <submittedName>
        <fullName evidence="1">Rna-directed dna polymerase from mobile element jockey-like</fullName>
    </submittedName>
</protein>
<dbReference type="Proteomes" id="UP000233556">
    <property type="component" value="Unassembled WGS sequence"/>
</dbReference>
<organism evidence="1 2">
    <name type="scientific">Limosa lapponica baueri</name>
    <dbReference type="NCBI Taxonomy" id="1758121"/>
    <lineage>
        <taxon>Eukaryota</taxon>
        <taxon>Metazoa</taxon>
        <taxon>Chordata</taxon>
        <taxon>Craniata</taxon>
        <taxon>Vertebrata</taxon>
        <taxon>Euteleostomi</taxon>
        <taxon>Archelosauria</taxon>
        <taxon>Archosauria</taxon>
        <taxon>Dinosauria</taxon>
        <taxon>Saurischia</taxon>
        <taxon>Theropoda</taxon>
        <taxon>Coelurosauria</taxon>
        <taxon>Aves</taxon>
        <taxon>Neognathae</taxon>
        <taxon>Neoaves</taxon>
        <taxon>Charadriiformes</taxon>
        <taxon>Scolopacidae</taxon>
        <taxon>Limosa</taxon>
    </lineage>
</organism>
<dbReference type="OrthoDB" id="10063195at2759"/>
<sequence>MEQILLKTLLKHIENKEVIGDYQHGFTKGKSYLTNLVAFCDSFTAWVDKERATDIIYLDLCKASDTIPHDTLVSKLERHEFDGWTTWWGSVLGPILFNIFVGDMDVEIECSLSKFANNTKLCGVVNTLEGKDLDRLEGQGLCKPHEVQPDQVQDMDMMGERLVDEELVEWSHPEGSGQWLNVQMENSDKWCPQGPILGLVLFSVFIYGIDSQMKCTLPVFADDTKISGVVDMPEEWDAIQRDLEKLKKWACVNLMRFNKAKCRVLHTGYGNPQYKHS</sequence>
<dbReference type="GO" id="GO:0003964">
    <property type="term" value="F:RNA-directed DNA polymerase activity"/>
    <property type="evidence" value="ECO:0007669"/>
    <property type="project" value="UniProtKB-KW"/>
</dbReference>
<gene>
    <name evidence="1" type="ORF">llap_14939</name>
</gene>